<gene>
    <name evidence="3" type="ORF">BW730_09925</name>
</gene>
<evidence type="ECO:0000313" key="4">
    <source>
        <dbReference type="Proteomes" id="UP000188145"/>
    </source>
</evidence>
<name>A0A1Q2CNR7_9ACTN</name>
<accession>A0A1Q2CNR7</accession>
<dbReference type="KEGG" id="tes:BW730_09925"/>
<keyword evidence="2" id="KW-0812">Transmembrane</keyword>
<feature type="region of interest" description="Disordered" evidence="1">
    <location>
        <begin position="165"/>
        <end position="184"/>
    </location>
</feature>
<protein>
    <submittedName>
        <fullName evidence="3">Uncharacterized protein</fullName>
    </submittedName>
</protein>
<keyword evidence="4" id="KW-1185">Reference proteome</keyword>
<dbReference type="OrthoDB" id="3730143at2"/>
<evidence type="ECO:0000313" key="3">
    <source>
        <dbReference type="EMBL" id="AQP47761.1"/>
    </source>
</evidence>
<keyword evidence="2" id="KW-1133">Transmembrane helix</keyword>
<dbReference type="Proteomes" id="UP000188145">
    <property type="component" value="Chromosome"/>
</dbReference>
<evidence type="ECO:0000256" key="1">
    <source>
        <dbReference type="SAM" id="MobiDB-lite"/>
    </source>
</evidence>
<dbReference type="AlphaFoldDB" id="A0A1Q2CNR7"/>
<reference evidence="4" key="1">
    <citation type="submission" date="2017-02" db="EMBL/GenBank/DDBJ databases">
        <title>Tessaracoccus aquaemaris sp. nov., isolated from the intestine of a Korean rockfish, Sebastes schlegelii, in a marine aquaculture pond.</title>
        <authorList>
            <person name="Tak E.J."/>
            <person name="Bae J.-W."/>
        </authorList>
    </citation>
    <scope>NUCLEOTIDE SEQUENCE [LARGE SCALE GENOMIC DNA]</scope>
    <source>
        <strain evidence="4">NSG39</strain>
    </source>
</reference>
<organism evidence="3 4">
    <name type="scientific">Tessaracoccus aquimaris</name>
    <dbReference type="NCBI Taxonomy" id="1332264"/>
    <lineage>
        <taxon>Bacteria</taxon>
        <taxon>Bacillati</taxon>
        <taxon>Actinomycetota</taxon>
        <taxon>Actinomycetes</taxon>
        <taxon>Propionibacteriales</taxon>
        <taxon>Propionibacteriaceae</taxon>
        <taxon>Tessaracoccus</taxon>
    </lineage>
</organism>
<evidence type="ECO:0000256" key="2">
    <source>
        <dbReference type="SAM" id="Phobius"/>
    </source>
</evidence>
<sequence>MKTREFRYTDWVKQRPAVQVDQKRRLMLMGYAMTVVLAILAVACLIALVQLRQLQLQLLAGLIIMTGAAVLMFRKADANRRSIARTTDAEVSEHGPYPLSVSDTEIHFPESFEDPEETWPLEGTLVRQVRVTKQDILALSHPGKTARHFYARALVEPLSEVQDEIESRQARLAPEPDPEPTPDA</sequence>
<proteinExistence type="predicted"/>
<feature type="transmembrane region" description="Helical" evidence="2">
    <location>
        <begin position="54"/>
        <end position="73"/>
    </location>
</feature>
<dbReference type="RefSeq" id="WP_077686096.1">
    <property type="nucleotide sequence ID" value="NZ_CP019606.1"/>
</dbReference>
<keyword evidence="2" id="KW-0472">Membrane</keyword>
<feature type="transmembrane region" description="Helical" evidence="2">
    <location>
        <begin position="28"/>
        <end position="48"/>
    </location>
</feature>
<dbReference type="EMBL" id="CP019606">
    <property type="protein sequence ID" value="AQP47761.1"/>
    <property type="molecule type" value="Genomic_DNA"/>
</dbReference>